<dbReference type="SUPFAM" id="SSF55961">
    <property type="entry name" value="Bet v1-like"/>
    <property type="match status" value="1"/>
</dbReference>
<evidence type="ECO:0000313" key="3">
    <source>
        <dbReference type="EMBL" id="QTE29480.1"/>
    </source>
</evidence>
<protein>
    <submittedName>
        <fullName evidence="3">SRPBCC domain-containing protein</fullName>
    </submittedName>
</protein>
<dbReference type="InterPro" id="IPR023393">
    <property type="entry name" value="START-like_dom_sf"/>
</dbReference>
<dbReference type="Proteomes" id="UP000663937">
    <property type="component" value="Chromosome"/>
</dbReference>
<dbReference type="InterPro" id="IPR013538">
    <property type="entry name" value="ASHA1/2-like_C"/>
</dbReference>
<feature type="domain" description="Activator of Hsp90 ATPase homologue 1/2-like C-terminal" evidence="2">
    <location>
        <begin position="23"/>
        <end position="155"/>
    </location>
</feature>
<dbReference type="KEGG" id="psic:J4E96_19860"/>
<accession>A0A8A4ZBW5</accession>
<dbReference type="RefSeq" id="WP_227423765.1">
    <property type="nucleotide sequence ID" value="NZ_CP071868.1"/>
</dbReference>
<evidence type="ECO:0000256" key="1">
    <source>
        <dbReference type="ARBA" id="ARBA00006817"/>
    </source>
</evidence>
<gene>
    <name evidence="3" type="ORF">J4E96_19860</name>
</gene>
<proteinExistence type="inferred from homology"/>
<evidence type="ECO:0000259" key="2">
    <source>
        <dbReference type="Pfam" id="PF08327"/>
    </source>
</evidence>
<keyword evidence="4" id="KW-1185">Reference proteome</keyword>
<evidence type="ECO:0000313" key="4">
    <source>
        <dbReference type="Proteomes" id="UP000663937"/>
    </source>
</evidence>
<organism evidence="3 4">
    <name type="scientific">Pengzhenrongella sicca</name>
    <dbReference type="NCBI Taxonomy" id="2819238"/>
    <lineage>
        <taxon>Bacteria</taxon>
        <taxon>Bacillati</taxon>
        <taxon>Actinomycetota</taxon>
        <taxon>Actinomycetes</taxon>
        <taxon>Micrococcales</taxon>
        <taxon>Pengzhenrongella</taxon>
    </lineage>
</organism>
<comment type="similarity">
    <text evidence="1">Belongs to the AHA1 family.</text>
</comment>
<dbReference type="EMBL" id="CP071868">
    <property type="protein sequence ID" value="QTE29480.1"/>
    <property type="molecule type" value="Genomic_DNA"/>
</dbReference>
<dbReference type="AlphaFoldDB" id="A0A8A4ZBW5"/>
<reference evidence="3" key="1">
    <citation type="submission" date="2021-03" db="EMBL/GenBank/DDBJ databases">
        <title>Pengzhenrongella sicca gen. nov., sp. nov., a new member of suborder Micrococcineae isolated from High-Arctic tundra soil.</title>
        <authorList>
            <person name="Peng F."/>
        </authorList>
    </citation>
    <scope>NUCLEOTIDE SEQUENCE</scope>
    <source>
        <strain evidence="3">LRZ-2</strain>
    </source>
</reference>
<sequence>MSHQPAVVDTENFAITRTVHIQATPARVWAALTRDDLITQWFGSSASLPDLRVGGEGTFGFEGYGEFPVRIDEYDEPSVFAFTWGTPPAPRAGGEPMGPSNSTQVRFTLVPDGDATMLSVVESGFATLSRDPATAMAENRQGWTQELDELVAYLEGGA</sequence>
<dbReference type="Pfam" id="PF08327">
    <property type="entry name" value="AHSA1"/>
    <property type="match status" value="1"/>
</dbReference>
<name>A0A8A4ZBW5_9MICO</name>
<dbReference type="Gene3D" id="3.30.530.20">
    <property type="match status" value="1"/>
</dbReference>